<dbReference type="Proteomes" id="UP000288805">
    <property type="component" value="Unassembled WGS sequence"/>
</dbReference>
<evidence type="ECO:0000313" key="1">
    <source>
        <dbReference type="EMBL" id="RVW33442.1"/>
    </source>
</evidence>
<accession>A0A438DDA5</accession>
<evidence type="ECO:0000313" key="2">
    <source>
        <dbReference type="Proteomes" id="UP000288805"/>
    </source>
</evidence>
<dbReference type="AlphaFoldDB" id="A0A438DDA5"/>
<organism evidence="1 2">
    <name type="scientific">Vitis vinifera</name>
    <name type="common">Grape</name>
    <dbReference type="NCBI Taxonomy" id="29760"/>
    <lineage>
        <taxon>Eukaryota</taxon>
        <taxon>Viridiplantae</taxon>
        <taxon>Streptophyta</taxon>
        <taxon>Embryophyta</taxon>
        <taxon>Tracheophyta</taxon>
        <taxon>Spermatophyta</taxon>
        <taxon>Magnoliopsida</taxon>
        <taxon>eudicotyledons</taxon>
        <taxon>Gunneridae</taxon>
        <taxon>Pentapetalae</taxon>
        <taxon>rosids</taxon>
        <taxon>Vitales</taxon>
        <taxon>Vitaceae</taxon>
        <taxon>Viteae</taxon>
        <taxon>Vitis</taxon>
    </lineage>
</organism>
<name>A0A438DDA5_VITVI</name>
<gene>
    <name evidence="1" type="ORF">CK203_098875</name>
</gene>
<proteinExistence type="predicted"/>
<reference evidence="1 2" key="1">
    <citation type="journal article" date="2018" name="PLoS Genet.">
        <title>Population sequencing reveals clonal diversity and ancestral inbreeding in the grapevine cultivar Chardonnay.</title>
        <authorList>
            <person name="Roach M.J."/>
            <person name="Johnson D.L."/>
            <person name="Bohlmann J."/>
            <person name="van Vuuren H.J."/>
            <person name="Jones S.J."/>
            <person name="Pretorius I.S."/>
            <person name="Schmidt S.A."/>
            <person name="Borneman A.R."/>
        </authorList>
    </citation>
    <scope>NUCLEOTIDE SEQUENCE [LARGE SCALE GENOMIC DNA]</scope>
    <source>
        <strain evidence="2">cv. Chardonnay</strain>
        <tissue evidence="1">Leaf</tissue>
    </source>
</reference>
<protein>
    <submittedName>
        <fullName evidence="1">Uncharacterized protein</fullName>
    </submittedName>
</protein>
<sequence>MTTRGVPSPTTIHFTIDRRHGILKARHIAEALQIPFELEDPSVFRQWSPVSQRDMVRIYLGNIYRFDLSTEGASTWDGPLRCGAMPPTSFPYNIRYIGDELFWTLYSVYQRASTLGPHHLIMVSLIHFEEKVHGKKLQRVDTIPLLFLRLLCQLLEYMGFPTEPWLERCSLCRERSTLDKWN</sequence>
<dbReference type="EMBL" id="QGNW01001679">
    <property type="protein sequence ID" value="RVW33442.1"/>
    <property type="molecule type" value="Genomic_DNA"/>
</dbReference>
<comment type="caution">
    <text evidence="1">The sequence shown here is derived from an EMBL/GenBank/DDBJ whole genome shotgun (WGS) entry which is preliminary data.</text>
</comment>